<dbReference type="PANTHER" id="PTHR11465:SF9">
    <property type="entry name" value="CATALASE"/>
    <property type="match status" value="1"/>
</dbReference>
<evidence type="ECO:0000256" key="1">
    <source>
        <dbReference type="ARBA" id="ARBA00005329"/>
    </source>
</evidence>
<gene>
    <name evidence="10" type="ORF">WN51_11059</name>
</gene>
<dbReference type="Pfam" id="PF06628">
    <property type="entry name" value="Catalase-rel"/>
    <property type="match status" value="1"/>
</dbReference>
<dbReference type="InterPro" id="IPR018028">
    <property type="entry name" value="Catalase"/>
</dbReference>
<dbReference type="STRING" id="166423.A0A0N0BHS6"/>
<accession>A0A0N0BHS6</accession>
<evidence type="ECO:0000259" key="9">
    <source>
        <dbReference type="SMART" id="SM01060"/>
    </source>
</evidence>
<dbReference type="SMART" id="SM01060">
    <property type="entry name" value="Catalase"/>
    <property type="match status" value="1"/>
</dbReference>
<dbReference type="InterPro" id="IPR001542">
    <property type="entry name" value="Defensin_invertebrate/fungal"/>
</dbReference>
<evidence type="ECO:0000256" key="4">
    <source>
        <dbReference type="ARBA" id="ARBA00022723"/>
    </source>
</evidence>
<proteinExistence type="inferred from homology"/>
<dbReference type="InterPro" id="IPR010582">
    <property type="entry name" value="Catalase_immune_responsive"/>
</dbReference>
<keyword evidence="6" id="KW-0408">Iron</keyword>
<dbReference type="AlphaFoldDB" id="A0A0N0BHS6"/>
<dbReference type="Pfam" id="PF01097">
    <property type="entry name" value="Defensin_2"/>
    <property type="match status" value="1"/>
</dbReference>
<dbReference type="Proteomes" id="UP000053105">
    <property type="component" value="Unassembled WGS sequence"/>
</dbReference>
<reference evidence="10 11" key="1">
    <citation type="submission" date="2015-07" db="EMBL/GenBank/DDBJ databases">
        <title>The genome of Melipona quadrifasciata.</title>
        <authorList>
            <person name="Pan H."/>
            <person name="Kapheim K."/>
        </authorList>
    </citation>
    <scope>NUCLEOTIDE SEQUENCE [LARGE SCALE GENOMIC DNA]</scope>
    <source>
        <strain evidence="10">0111107301</strain>
        <tissue evidence="10">Whole body</tissue>
    </source>
</reference>
<dbReference type="InterPro" id="IPR011614">
    <property type="entry name" value="Catalase_core"/>
</dbReference>
<protein>
    <submittedName>
        <fullName evidence="10">Catalase</fullName>
    </submittedName>
</protein>
<feature type="domain" description="Catalase core" evidence="9">
    <location>
        <begin position="35"/>
        <end position="402"/>
    </location>
</feature>
<keyword evidence="5" id="KW-0560">Oxidoreductase</keyword>
<sequence length="629" mass="71022">MALDALFRRKSQQFSNSDVVKNFTSKFSGERPVLLTGNGVPIAEKKASLTVGPRGPILLQDYVYLDEMSHFTRERIPERVVHAKGADYVIVRAGCFRFGGGTTRKMATQKQVESKTDPRGFAVKFYTEEGIWDLVGNNTPIFFIKDPLFFPSFIHTQKRNPVTHLKDADMFWDFLSLRTESLHQVMFLFSDRGIPDGYRHMNGYGSHTFKLVNANNEITYCKFHYKTDQGIKNIFSDKAAEISSSDPDYSIRDLYNAIATNNYPTWTFYIQVMTASQAKNFRWNLFDVTKVWPHDEYPLIPVGKLVLDRNPDNYFNDVEQIAFDPAHMVPGIEPTPDKLLQGRLFAYGDTHRHRLGPNHLQLPVNCPYKAISAMNYQRDGDMNINNQNGAPNYYPNSFGGPQECPAVRSPSFSVSGDVDRYEPQNEDDFGQPTLFWRRVLDADEKTRLVDNIVSSLKNASSFIIERAVKNFTEVDSDFGKRLTDGLRKAGKLASSPFETVNRRDLTKILTKMVKNCFLLALLFVAVAAIMAVPAEDRMLKDGVSIPEKDCSSCEQLEEPADAQVKLSCNFGDGVCAMHCITNGKAGGRCKDGVCYCIKNSDSNEWIQPARDHLIDHSLKFGSNKQSVTV</sequence>
<dbReference type="PROSITE" id="PS51402">
    <property type="entry name" value="CATALASE_3"/>
    <property type="match status" value="1"/>
</dbReference>
<comment type="similarity">
    <text evidence="1">Belongs to the catalase family.</text>
</comment>
<dbReference type="GO" id="GO:0004096">
    <property type="term" value="F:catalase activity"/>
    <property type="evidence" value="ECO:0007669"/>
    <property type="project" value="UniProtKB-EC"/>
</dbReference>
<evidence type="ECO:0000256" key="8">
    <source>
        <dbReference type="ARBA" id="ARBA00023324"/>
    </source>
</evidence>
<keyword evidence="2" id="KW-0575">Peroxidase</keyword>
<name>A0A0N0BHS6_9HYME</name>
<dbReference type="PRINTS" id="PR00067">
    <property type="entry name" value="CATALASE"/>
</dbReference>
<dbReference type="Pfam" id="PF00199">
    <property type="entry name" value="Catalase"/>
    <property type="match status" value="2"/>
</dbReference>
<dbReference type="InterPro" id="IPR020835">
    <property type="entry name" value="Catalase_sf"/>
</dbReference>
<dbReference type="PANTHER" id="PTHR11465">
    <property type="entry name" value="CATALASE"/>
    <property type="match status" value="1"/>
</dbReference>
<organism evidence="10 11">
    <name type="scientific">Melipona quadrifasciata</name>
    <dbReference type="NCBI Taxonomy" id="166423"/>
    <lineage>
        <taxon>Eukaryota</taxon>
        <taxon>Metazoa</taxon>
        <taxon>Ecdysozoa</taxon>
        <taxon>Arthropoda</taxon>
        <taxon>Hexapoda</taxon>
        <taxon>Insecta</taxon>
        <taxon>Pterygota</taxon>
        <taxon>Neoptera</taxon>
        <taxon>Endopterygota</taxon>
        <taxon>Hymenoptera</taxon>
        <taxon>Apocrita</taxon>
        <taxon>Aculeata</taxon>
        <taxon>Apoidea</taxon>
        <taxon>Anthophila</taxon>
        <taxon>Apidae</taxon>
        <taxon>Melipona</taxon>
    </lineage>
</organism>
<dbReference type="PROSITE" id="PS00437">
    <property type="entry name" value="CATALASE_1"/>
    <property type="match status" value="1"/>
</dbReference>
<evidence type="ECO:0000313" key="11">
    <source>
        <dbReference type="Proteomes" id="UP000053105"/>
    </source>
</evidence>
<evidence type="ECO:0000256" key="2">
    <source>
        <dbReference type="ARBA" id="ARBA00022559"/>
    </source>
</evidence>
<dbReference type="EMBL" id="KQ435742">
    <property type="protein sequence ID" value="KOX76704.1"/>
    <property type="molecule type" value="Genomic_DNA"/>
</dbReference>
<dbReference type="GO" id="GO:0042744">
    <property type="term" value="P:hydrogen peroxide catabolic process"/>
    <property type="evidence" value="ECO:0007669"/>
    <property type="project" value="UniProtKB-KW"/>
</dbReference>
<dbReference type="GO" id="GO:0005777">
    <property type="term" value="C:peroxisome"/>
    <property type="evidence" value="ECO:0007669"/>
    <property type="project" value="TreeGrafter"/>
</dbReference>
<dbReference type="GO" id="GO:0020037">
    <property type="term" value="F:heme binding"/>
    <property type="evidence" value="ECO:0007669"/>
    <property type="project" value="InterPro"/>
</dbReference>
<dbReference type="GO" id="GO:0006952">
    <property type="term" value="P:defense response"/>
    <property type="evidence" value="ECO:0007669"/>
    <property type="project" value="InterPro"/>
</dbReference>
<dbReference type="GO" id="GO:0046872">
    <property type="term" value="F:metal ion binding"/>
    <property type="evidence" value="ECO:0007669"/>
    <property type="project" value="UniProtKB-KW"/>
</dbReference>
<dbReference type="OrthoDB" id="6880011at2759"/>
<dbReference type="Gene3D" id="2.40.180.10">
    <property type="entry name" value="Catalase core domain"/>
    <property type="match status" value="1"/>
</dbReference>
<dbReference type="SUPFAM" id="SSF56634">
    <property type="entry name" value="Heme-dependent catalase-like"/>
    <property type="match status" value="1"/>
</dbReference>
<evidence type="ECO:0000313" key="10">
    <source>
        <dbReference type="EMBL" id="KOX76704.1"/>
    </source>
</evidence>
<dbReference type="InterPro" id="IPR002226">
    <property type="entry name" value="Catalase_haem_BS"/>
</dbReference>
<keyword evidence="11" id="KW-1185">Reference proteome</keyword>
<keyword evidence="4" id="KW-0479">Metal-binding</keyword>
<evidence type="ECO:0000256" key="5">
    <source>
        <dbReference type="ARBA" id="ARBA00023002"/>
    </source>
</evidence>
<evidence type="ECO:0000256" key="7">
    <source>
        <dbReference type="ARBA" id="ARBA00023157"/>
    </source>
</evidence>
<dbReference type="GO" id="GO:0042542">
    <property type="term" value="P:response to hydrogen peroxide"/>
    <property type="evidence" value="ECO:0007669"/>
    <property type="project" value="TreeGrafter"/>
</dbReference>
<dbReference type="GO" id="GO:0005739">
    <property type="term" value="C:mitochondrion"/>
    <property type="evidence" value="ECO:0007669"/>
    <property type="project" value="TreeGrafter"/>
</dbReference>
<dbReference type="Gene3D" id="3.30.30.10">
    <property type="entry name" value="Knottin, scorpion toxin-like"/>
    <property type="match status" value="1"/>
</dbReference>
<evidence type="ECO:0000256" key="6">
    <source>
        <dbReference type="ARBA" id="ARBA00023004"/>
    </source>
</evidence>
<dbReference type="GO" id="GO:0051707">
    <property type="term" value="P:response to other organism"/>
    <property type="evidence" value="ECO:0007669"/>
    <property type="project" value="UniProtKB-ARBA"/>
</dbReference>
<dbReference type="InterPro" id="IPR036574">
    <property type="entry name" value="Scorpion_toxin-like_sf"/>
</dbReference>
<evidence type="ECO:0000256" key="3">
    <source>
        <dbReference type="ARBA" id="ARBA00022617"/>
    </source>
</evidence>
<keyword evidence="7" id="KW-1015">Disulfide bond</keyword>
<keyword evidence="8" id="KW-0376">Hydrogen peroxide</keyword>
<dbReference type="CDD" id="cd21806">
    <property type="entry name" value="DEFL_defensin-like"/>
    <property type="match status" value="1"/>
</dbReference>
<keyword evidence="3" id="KW-0349">Heme</keyword>